<dbReference type="PANTHER" id="PTHR34979:SF1">
    <property type="entry name" value="INNER MEMBRANE PROTEIN YGAZ"/>
    <property type="match status" value="1"/>
</dbReference>
<keyword evidence="4" id="KW-1003">Cell membrane</keyword>
<feature type="transmembrane region" description="Helical" evidence="8">
    <location>
        <begin position="76"/>
        <end position="101"/>
    </location>
</feature>
<evidence type="ECO:0000256" key="5">
    <source>
        <dbReference type="ARBA" id="ARBA00022692"/>
    </source>
</evidence>
<dbReference type="AlphaFoldDB" id="A0A233RFN8"/>
<dbReference type="GO" id="GO:1903785">
    <property type="term" value="P:L-valine transmembrane transport"/>
    <property type="evidence" value="ECO:0007669"/>
    <property type="project" value="TreeGrafter"/>
</dbReference>
<feature type="transmembrane region" description="Helical" evidence="8">
    <location>
        <begin position="22"/>
        <end position="43"/>
    </location>
</feature>
<dbReference type="EMBL" id="NBIM01000001">
    <property type="protein sequence ID" value="OXY82208.1"/>
    <property type="molecule type" value="Genomic_DNA"/>
</dbReference>
<keyword evidence="3" id="KW-0813">Transport</keyword>
<dbReference type="Pfam" id="PF03591">
    <property type="entry name" value="AzlC"/>
    <property type="match status" value="1"/>
</dbReference>
<evidence type="ECO:0000256" key="7">
    <source>
        <dbReference type="ARBA" id="ARBA00023136"/>
    </source>
</evidence>
<feature type="transmembrane region" description="Helical" evidence="8">
    <location>
        <begin position="138"/>
        <end position="162"/>
    </location>
</feature>
<comment type="subcellular location">
    <subcellularLocation>
        <location evidence="1">Cell membrane</location>
        <topology evidence="1">Multi-pass membrane protein</topology>
    </subcellularLocation>
</comment>
<evidence type="ECO:0000256" key="4">
    <source>
        <dbReference type="ARBA" id="ARBA00022475"/>
    </source>
</evidence>
<dbReference type="PANTHER" id="PTHR34979">
    <property type="entry name" value="INNER MEMBRANE PROTEIN YGAZ"/>
    <property type="match status" value="1"/>
</dbReference>
<evidence type="ECO:0000313" key="10">
    <source>
        <dbReference type="Proteomes" id="UP000242757"/>
    </source>
</evidence>
<comment type="similarity">
    <text evidence="2">Belongs to the AzlC family.</text>
</comment>
<evidence type="ECO:0000256" key="6">
    <source>
        <dbReference type="ARBA" id="ARBA00022989"/>
    </source>
</evidence>
<reference evidence="9 10" key="1">
    <citation type="submission" date="2017-08" db="EMBL/GenBank/DDBJ databases">
        <title>A Genome Sequence of Oceanimonas doudoroffii ATCC 27123T.</title>
        <authorList>
            <person name="Brennan M.A."/>
            <person name="Maclea K.S."/>
            <person name="Mcclelland W.D."/>
            <person name="Trachtenberg A.M."/>
        </authorList>
    </citation>
    <scope>NUCLEOTIDE SEQUENCE [LARGE SCALE GENOMIC DNA]</scope>
    <source>
        <strain evidence="9 10">ATCC 27123</strain>
    </source>
</reference>
<dbReference type="Proteomes" id="UP000242757">
    <property type="component" value="Unassembled WGS sequence"/>
</dbReference>
<organism evidence="9 10">
    <name type="scientific">Oceanimonas doudoroffii</name>
    <dbReference type="NCBI Taxonomy" id="84158"/>
    <lineage>
        <taxon>Bacteria</taxon>
        <taxon>Pseudomonadati</taxon>
        <taxon>Pseudomonadota</taxon>
        <taxon>Gammaproteobacteria</taxon>
        <taxon>Aeromonadales</taxon>
        <taxon>Aeromonadaceae</taxon>
        <taxon>Oceanimonas</taxon>
    </lineage>
</organism>
<evidence type="ECO:0000256" key="1">
    <source>
        <dbReference type="ARBA" id="ARBA00004651"/>
    </source>
</evidence>
<evidence type="ECO:0000256" key="8">
    <source>
        <dbReference type="SAM" id="Phobius"/>
    </source>
</evidence>
<keyword evidence="7 8" id="KW-0472">Membrane</keyword>
<evidence type="ECO:0000256" key="2">
    <source>
        <dbReference type="ARBA" id="ARBA00010735"/>
    </source>
</evidence>
<feature type="transmembrane region" description="Helical" evidence="8">
    <location>
        <begin position="168"/>
        <end position="185"/>
    </location>
</feature>
<evidence type="ECO:0000313" key="9">
    <source>
        <dbReference type="EMBL" id="OXY82208.1"/>
    </source>
</evidence>
<dbReference type="OrthoDB" id="9803444at2"/>
<evidence type="ECO:0000256" key="3">
    <source>
        <dbReference type="ARBA" id="ARBA00022448"/>
    </source>
</evidence>
<feature type="transmembrane region" description="Helical" evidence="8">
    <location>
        <begin position="216"/>
        <end position="235"/>
    </location>
</feature>
<keyword evidence="6 8" id="KW-1133">Transmembrane helix</keyword>
<gene>
    <name evidence="9" type="ORF">B6S08_01320</name>
</gene>
<sequence length="247" mass="27037">MQGEDMTQATRHRFFIEGARDLLPMIPGVLPFGLVTGASSASLGFSPEMTLGATLLFFAGSAQLAAYQLIQDNTVPVVILFTTLMINIRFLIYSAAFAPLFHSIKKRHKWPLAYLLSDQAYGLCVARFAANDQSRKKLFYYSGAALMMWVSWVCFVMVGMLVGEKIPSTWSLEFAIPLSFLAMLVSVVRDQATLAAALCSGGVATVFSYLPYNMGFMAAIVGGVAMGYVFSGRFIRKKTGVEGERNE</sequence>
<feature type="transmembrane region" description="Helical" evidence="8">
    <location>
        <begin position="192"/>
        <end position="210"/>
    </location>
</feature>
<evidence type="ECO:0008006" key="11">
    <source>
        <dbReference type="Google" id="ProtNLM"/>
    </source>
</evidence>
<feature type="transmembrane region" description="Helical" evidence="8">
    <location>
        <begin position="50"/>
        <end position="70"/>
    </location>
</feature>
<dbReference type="InterPro" id="IPR011606">
    <property type="entry name" value="Brnchd-chn_aa_trnsp_permease"/>
</dbReference>
<keyword evidence="10" id="KW-1185">Reference proteome</keyword>
<dbReference type="GO" id="GO:0005886">
    <property type="term" value="C:plasma membrane"/>
    <property type="evidence" value="ECO:0007669"/>
    <property type="project" value="UniProtKB-SubCell"/>
</dbReference>
<accession>A0A233RFN8</accession>
<keyword evidence="5 8" id="KW-0812">Transmembrane</keyword>
<protein>
    <recommendedName>
        <fullName evidence="11">Branched-chain amino acid ABC transporter permease</fullName>
    </recommendedName>
</protein>
<proteinExistence type="inferred from homology"/>
<comment type="caution">
    <text evidence="9">The sequence shown here is derived from an EMBL/GenBank/DDBJ whole genome shotgun (WGS) entry which is preliminary data.</text>
</comment>
<name>A0A233RFN8_9GAMM</name>